<proteinExistence type="predicted"/>
<gene>
    <name evidence="1" type="ORF">ABR189_25375</name>
</gene>
<evidence type="ECO:0000313" key="2">
    <source>
        <dbReference type="Proteomes" id="UP001549749"/>
    </source>
</evidence>
<name>A0ABV2TCH4_9BACT</name>
<comment type="caution">
    <text evidence="1">The sequence shown here is derived from an EMBL/GenBank/DDBJ whole genome shotgun (WGS) entry which is preliminary data.</text>
</comment>
<organism evidence="1 2">
    <name type="scientific">Chitinophaga defluvii</name>
    <dbReference type="NCBI Taxonomy" id="3163343"/>
    <lineage>
        <taxon>Bacteria</taxon>
        <taxon>Pseudomonadati</taxon>
        <taxon>Bacteroidota</taxon>
        <taxon>Chitinophagia</taxon>
        <taxon>Chitinophagales</taxon>
        <taxon>Chitinophagaceae</taxon>
        <taxon>Chitinophaga</taxon>
    </lineage>
</organism>
<sequence>MEADKESFTIQIDLIENGNIVDVLVIPSEVEDDNSHVYSSFATVLDGVTLAILKHENDSNWSQIEGSLDQQTIDKIGREIDSHFL</sequence>
<dbReference type="RefSeq" id="WP_354663293.1">
    <property type="nucleotide sequence ID" value="NZ_JBEXAC010000002.1"/>
</dbReference>
<protein>
    <submittedName>
        <fullName evidence="1">Uncharacterized protein</fullName>
    </submittedName>
</protein>
<evidence type="ECO:0000313" key="1">
    <source>
        <dbReference type="EMBL" id="MET7000740.1"/>
    </source>
</evidence>
<dbReference type="EMBL" id="JBEXAC010000002">
    <property type="protein sequence ID" value="MET7000740.1"/>
    <property type="molecule type" value="Genomic_DNA"/>
</dbReference>
<keyword evidence="2" id="KW-1185">Reference proteome</keyword>
<accession>A0ABV2TCH4</accession>
<dbReference type="Proteomes" id="UP001549749">
    <property type="component" value="Unassembled WGS sequence"/>
</dbReference>
<reference evidence="1 2" key="1">
    <citation type="submission" date="2024-06" db="EMBL/GenBank/DDBJ databases">
        <title>Chitinophaga defluvii sp. nov., isolated from municipal sewage.</title>
        <authorList>
            <person name="Zhang L."/>
        </authorList>
    </citation>
    <scope>NUCLEOTIDE SEQUENCE [LARGE SCALE GENOMIC DNA]</scope>
    <source>
        <strain evidence="1 2">H8</strain>
    </source>
</reference>